<dbReference type="Gene3D" id="3.40.50.1110">
    <property type="entry name" value="SGNH hydrolase"/>
    <property type="match status" value="2"/>
</dbReference>
<dbReference type="SUPFAM" id="SSF52266">
    <property type="entry name" value="SGNH hydrolase"/>
    <property type="match status" value="2"/>
</dbReference>
<dbReference type="AlphaFoldDB" id="A0A7W6GBF6"/>
<proteinExistence type="predicted"/>
<evidence type="ECO:0000313" key="2">
    <source>
        <dbReference type="Proteomes" id="UP000582090"/>
    </source>
</evidence>
<dbReference type="RefSeq" id="WP_183900601.1">
    <property type="nucleotide sequence ID" value="NZ_JACIDW010000007.1"/>
</dbReference>
<accession>A0A7W6GBF6</accession>
<comment type="caution">
    <text evidence="1">The sequence shown here is derived from an EMBL/GenBank/DDBJ whole genome shotgun (WGS) entry which is preliminary data.</text>
</comment>
<evidence type="ECO:0000313" key="1">
    <source>
        <dbReference type="EMBL" id="MBB3965007.1"/>
    </source>
</evidence>
<dbReference type="InterPro" id="IPR036514">
    <property type="entry name" value="SGNH_hydro_sf"/>
</dbReference>
<reference evidence="1 2" key="1">
    <citation type="submission" date="2020-08" db="EMBL/GenBank/DDBJ databases">
        <title>Genomic Encyclopedia of Type Strains, Phase IV (KMG-IV): sequencing the most valuable type-strain genomes for metagenomic binning, comparative biology and taxonomic classification.</title>
        <authorList>
            <person name="Goeker M."/>
        </authorList>
    </citation>
    <scope>NUCLEOTIDE SEQUENCE [LARGE SCALE GENOMIC DNA]</scope>
    <source>
        <strain evidence="1 2">DSM 26575</strain>
    </source>
</reference>
<gene>
    <name evidence="1" type="ORF">GGQ67_002674</name>
</gene>
<dbReference type="EMBL" id="JACIDW010000007">
    <property type="protein sequence ID" value="MBB3965007.1"/>
    <property type="molecule type" value="Genomic_DNA"/>
</dbReference>
<sequence>MFLGIGLSTVQSHARQGSGPRQIIAYGDSLTEGAGASSRDQTFPDIAAGLFDPPRTIVNRGIGGQTSTEIGARQGGVPLLLAVAGGDPRNLYPHTRDWMDLFETGSVNGLTHECIHKGTDENGLPYGDVRISGTATAGFTDIGRQIYGAIAANYATEPGSPWTISSEIRMVAGSTSGISGLRLLLIEADELGGYVAEIAAPAFALDGMRSGVSATATATRGFVRSTHLLDAVSGSAIDITLRIFPGQFEESAVATTLQPTPADGEIPAYRPEFSRLYRFDQDSEGWSPRIQDGHATPVVARDGRLVVDNDDGGVLRGCELAIAEIPGGQTIPAGKIVHIAFDIDIIEGSGQIHVGGLGAPGGSWATTTSGGDPSWAISASGHYELVFSAGNLASANPSCGAMAFLSSGSLVRWSLDNIVVEWGEESPQVDVLYRSVDALRGANGTIGLPGALAGVDGVLTTDGNTRHLFTRSHAGDAVAVEYATRFLPGDATLGQVQWLWAGRNNAAKPETVLSDIAAMAAHVPGGRYLIGAILPSAADDLATRQTIAGLNATLATLYPERFVDLSAALAAAANQTSGDQQDVAAGIIPRSLRSDALHLNDRGYAIAASAWVSATTAMGW</sequence>
<organism evidence="1 2">
    <name type="scientific">Rhizobium metallidurans</name>
    <dbReference type="NCBI Taxonomy" id="1265931"/>
    <lineage>
        <taxon>Bacteria</taxon>
        <taxon>Pseudomonadati</taxon>
        <taxon>Pseudomonadota</taxon>
        <taxon>Alphaproteobacteria</taxon>
        <taxon>Hyphomicrobiales</taxon>
        <taxon>Rhizobiaceae</taxon>
        <taxon>Rhizobium/Agrobacterium group</taxon>
        <taxon>Rhizobium</taxon>
    </lineage>
</organism>
<protein>
    <submittedName>
        <fullName evidence="1">Lysophospholipase L1-like esterase</fullName>
    </submittedName>
</protein>
<keyword evidence="2" id="KW-1185">Reference proteome</keyword>
<name>A0A7W6GBF6_9HYPH</name>
<dbReference type="GO" id="GO:0016788">
    <property type="term" value="F:hydrolase activity, acting on ester bonds"/>
    <property type="evidence" value="ECO:0007669"/>
    <property type="project" value="UniProtKB-ARBA"/>
</dbReference>
<dbReference type="Proteomes" id="UP000582090">
    <property type="component" value="Unassembled WGS sequence"/>
</dbReference>